<dbReference type="Pfam" id="PF14715">
    <property type="entry name" value="FixP_N"/>
    <property type="match status" value="1"/>
</dbReference>
<evidence type="ECO:0000256" key="1">
    <source>
        <dbReference type="ARBA" id="ARBA00022617"/>
    </source>
</evidence>
<dbReference type="PANTHER" id="PTHR33751">
    <property type="entry name" value="CBB3-TYPE CYTOCHROME C OXIDASE SUBUNIT FIXP"/>
    <property type="match status" value="1"/>
</dbReference>
<dbReference type="GO" id="GO:0020037">
    <property type="term" value="F:heme binding"/>
    <property type="evidence" value="ECO:0007669"/>
    <property type="project" value="InterPro"/>
</dbReference>
<evidence type="ECO:0000259" key="8">
    <source>
        <dbReference type="PROSITE" id="PS51007"/>
    </source>
</evidence>
<dbReference type="RefSeq" id="WP_089764671.1">
    <property type="nucleotide sequence ID" value="NZ_BKAT01000050.1"/>
</dbReference>
<dbReference type="InterPro" id="IPR036909">
    <property type="entry name" value="Cyt_c-like_dom_sf"/>
</dbReference>
<feature type="transmembrane region" description="Helical" evidence="6">
    <location>
        <begin position="105"/>
        <end position="130"/>
    </location>
</feature>
<organism evidence="9 10">
    <name type="scientific">Chitinophaga terrae</name>
    <name type="common">ex Kim and Jung 2007</name>
    <dbReference type="NCBI Taxonomy" id="408074"/>
    <lineage>
        <taxon>Bacteria</taxon>
        <taxon>Pseudomonadati</taxon>
        <taxon>Bacteroidota</taxon>
        <taxon>Chitinophagia</taxon>
        <taxon>Chitinophagales</taxon>
        <taxon>Chitinophagaceae</taxon>
        <taxon>Chitinophaga</taxon>
    </lineage>
</organism>
<feature type="transmembrane region" description="Helical" evidence="6">
    <location>
        <begin position="75"/>
        <end position="93"/>
    </location>
</feature>
<dbReference type="InterPro" id="IPR032858">
    <property type="entry name" value="CcoP_N"/>
</dbReference>
<dbReference type="Gene3D" id="6.10.280.130">
    <property type="match status" value="1"/>
</dbReference>
<proteinExistence type="predicted"/>
<evidence type="ECO:0000256" key="7">
    <source>
        <dbReference type="SAM" id="SignalP"/>
    </source>
</evidence>
<dbReference type="PROSITE" id="PS51007">
    <property type="entry name" value="CYTC"/>
    <property type="match status" value="1"/>
</dbReference>
<evidence type="ECO:0000313" key="10">
    <source>
        <dbReference type="Proteomes" id="UP000199656"/>
    </source>
</evidence>
<keyword evidence="10" id="KW-1185">Reference proteome</keyword>
<evidence type="ECO:0000256" key="2">
    <source>
        <dbReference type="ARBA" id="ARBA00022723"/>
    </source>
</evidence>
<dbReference type="GO" id="GO:0046872">
    <property type="term" value="F:metal ion binding"/>
    <property type="evidence" value="ECO:0007669"/>
    <property type="project" value="UniProtKB-KW"/>
</dbReference>
<dbReference type="InterPro" id="IPR009056">
    <property type="entry name" value="Cyt_c-like_dom"/>
</dbReference>
<dbReference type="STRING" id="408074.SAMN05660909_04653"/>
<dbReference type="PANTHER" id="PTHR33751:SF1">
    <property type="entry name" value="CBB3-TYPE CYTOCHROME C OXIDASE SUBUNIT FIXP"/>
    <property type="match status" value="1"/>
</dbReference>
<keyword evidence="3 4" id="KW-0408">Iron</keyword>
<keyword evidence="1 4" id="KW-0349">Heme</keyword>
<accession>A0A1H4FTC6</accession>
<dbReference type="InterPro" id="IPR050597">
    <property type="entry name" value="Cytochrome_c_Oxidase_Subunit"/>
</dbReference>
<evidence type="ECO:0000256" key="4">
    <source>
        <dbReference type="PROSITE-ProRule" id="PRU00433"/>
    </source>
</evidence>
<keyword evidence="5" id="KW-0175">Coiled coil</keyword>
<evidence type="ECO:0000256" key="5">
    <source>
        <dbReference type="SAM" id="Coils"/>
    </source>
</evidence>
<dbReference type="OrthoDB" id="9811281at2"/>
<evidence type="ECO:0000256" key="6">
    <source>
        <dbReference type="SAM" id="Phobius"/>
    </source>
</evidence>
<keyword evidence="7" id="KW-0732">Signal</keyword>
<keyword evidence="6" id="KW-0472">Membrane</keyword>
<feature type="signal peptide" evidence="7">
    <location>
        <begin position="1"/>
        <end position="23"/>
    </location>
</feature>
<gene>
    <name evidence="9" type="ORF">SAMN05660909_04653</name>
</gene>
<feature type="domain" description="Cytochrome c" evidence="8">
    <location>
        <begin position="253"/>
        <end position="332"/>
    </location>
</feature>
<dbReference type="AlphaFoldDB" id="A0A1H4FTC6"/>
<dbReference type="Gene3D" id="1.10.760.10">
    <property type="entry name" value="Cytochrome c-like domain"/>
    <property type="match status" value="1"/>
</dbReference>
<name>A0A1H4FTC6_9BACT</name>
<reference evidence="10" key="1">
    <citation type="submission" date="2016-10" db="EMBL/GenBank/DDBJ databases">
        <authorList>
            <person name="Varghese N."/>
            <person name="Submissions S."/>
        </authorList>
    </citation>
    <scope>NUCLEOTIDE SEQUENCE [LARGE SCALE GENOMIC DNA]</scope>
    <source>
        <strain evidence="10">DSM 23920</strain>
    </source>
</reference>
<keyword evidence="2 4" id="KW-0479">Metal-binding</keyword>
<evidence type="ECO:0000313" key="9">
    <source>
        <dbReference type="EMBL" id="SEB00337.1"/>
    </source>
</evidence>
<evidence type="ECO:0000256" key="3">
    <source>
        <dbReference type="ARBA" id="ARBA00023004"/>
    </source>
</evidence>
<feature type="transmembrane region" description="Helical" evidence="6">
    <location>
        <begin position="39"/>
        <end position="63"/>
    </location>
</feature>
<feature type="chain" id="PRO_5011656468" evidence="7">
    <location>
        <begin position="24"/>
        <end position="347"/>
    </location>
</feature>
<dbReference type="InterPro" id="IPR038414">
    <property type="entry name" value="CcoP_N_sf"/>
</dbReference>
<dbReference type="GO" id="GO:0009055">
    <property type="term" value="F:electron transfer activity"/>
    <property type="evidence" value="ECO:0007669"/>
    <property type="project" value="InterPro"/>
</dbReference>
<dbReference type="EMBL" id="FNRL01000028">
    <property type="protein sequence ID" value="SEB00337.1"/>
    <property type="molecule type" value="Genomic_DNA"/>
</dbReference>
<protein>
    <submittedName>
        <fullName evidence="9">Cytochrome c oxidase cbb3-type subunit 3</fullName>
    </submittedName>
</protein>
<dbReference type="Proteomes" id="UP000199656">
    <property type="component" value="Unassembled WGS sequence"/>
</dbReference>
<feature type="coiled-coil region" evidence="5">
    <location>
        <begin position="212"/>
        <end position="239"/>
    </location>
</feature>
<keyword evidence="6" id="KW-1133">Transmembrane helix</keyword>
<keyword evidence="6" id="KW-0812">Transmembrane</keyword>
<dbReference type="SUPFAM" id="SSF46626">
    <property type="entry name" value="Cytochrome c"/>
    <property type="match status" value="1"/>
</dbReference>
<dbReference type="Pfam" id="PF13442">
    <property type="entry name" value="Cytochrome_CBB3"/>
    <property type="match status" value="1"/>
</dbReference>
<sequence>MKKTILLLLTSNLLLGAGAYAQAAATPVKEAFDPVAVVLLTAIIGLAIVIIVLGNAVIGAIDIFRERMKKDAEKVAAVAAIIGLTLLSHSANAQGVFSTLSPVSYYLLLSVLGVELLVVICLLFVLRFLVGIKSRKKAKAISIGKARVNWFEKINKTQSLDAASEEEADMGHNYDGIRELNNPTPPWWKWGFLFTIAFGIVYTWRTEVSHAAPNQLEELAAAEEKAAIAKEEYLKKAANNIDENNVTLLTEPADLAAGQKIFAASCAPCHGPQGQGVVGPNLTDDYWLHGGKINEIFKTIKYGVAEKGMKAWQEDFSPKQLAQIASYVKSIHGSNPPNPKEPQGQKE</sequence>